<gene>
    <name evidence="20" type="ORF">BCR44DRAFT_28092</name>
</gene>
<evidence type="ECO:0000256" key="3">
    <source>
        <dbReference type="ARBA" id="ARBA00004922"/>
    </source>
</evidence>
<evidence type="ECO:0000256" key="5">
    <source>
        <dbReference type="ARBA" id="ARBA00013225"/>
    </source>
</evidence>
<proteinExistence type="inferred from homology"/>
<dbReference type="GO" id="GO:0005789">
    <property type="term" value="C:endoplasmic reticulum membrane"/>
    <property type="evidence" value="ECO:0007669"/>
    <property type="project" value="UniProtKB-SubCell"/>
</dbReference>
<feature type="transmembrane region" description="Helical" evidence="19">
    <location>
        <begin position="322"/>
        <end position="342"/>
    </location>
</feature>
<dbReference type="GO" id="GO:0046872">
    <property type="term" value="F:metal ion binding"/>
    <property type="evidence" value="ECO:0007669"/>
    <property type="project" value="UniProtKB-KW"/>
</dbReference>
<comment type="function">
    <text evidence="17">UDP-N-acetylglucosamine--dolichyl-phosphate N-acetylglucosaminephosphotransferase that operates in the biosynthetic pathway of dolichol-linked oligosaccharides, the glycan precursors employed in protein asparagine (N)-glycosylation. The assembly of dolichol-linked oligosaccharides begins on the cytosolic side of the endoplasmic reticulum membrane and finishes in its lumen. The sequential addition of sugars to dolichol pyrophosphate produces dolichol-linked oligosaccharides containing fourteen sugars, including two GlcNAcs, nine mannoses and three glucoses. Once assembled, the oligosaccharide is transferred from the lipid to nascent proteins by oligosaccharyltransferases. Catalyzes the initial step of dolichol-linked oligosaccharide biosynthesis, transfering GlcNAc-1-P from cytosolic UDP-GlcNAc onto the carrier lipid dolichyl phosphate (P-dolichol), yielding GlcNAc-P-P-dolichol embedded in the cytoplasmic leaflet of the endoplasmic reticulum membrane.</text>
</comment>
<dbReference type="Proteomes" id="UP000193411">
    <property type="component" value="Unassembled WGS sequence"/>
</dbReference>
<dbReference type="STRING" id="765915.A0A1Y2H937"/>
<organism evidence="20 21">
    <name type="scientific">Catenaria anguillulae PL171</name>
    <dbReference type="NCBI Taxonomy" id="765915"/>
    <lineage>
        <taxon>Eukaryota</taxon>
        <taxon>Fungi</taxon>
        <taxon>Fungi incertae sedis</taxon>
        <taxon>Blastocladiomycota</taxon>
        <taxon>Blastocladiomycetes</taxon>
        <taxon>Blastocladiales</taxon>
        <taxon>Catenariaceae</taxon>
        <taxon>Catenaria</taxon>
    </lineage>
</organism>
<feature type="transmembrane region" description="Helical" evidence="19">
    <location>
        <begin position="240"/>
        <end position="256"/>
    </location>
</feature>
<dbReference type="EC" id="2.7.8.15" evidence="5"/>
<evidence type="ECO:0000256" key="17">
    <source>
        <dbReference type="ARBA" id="ARBA00044717"/>
    </source>
</evidence>
<evidence type="ECO:0000256" key="18">
    <source>
        <dbReference type="ARBA" id="ARBA00045078"/>
    </source>
</evidence>
<evidence type="ECO:0000256" key="19">
    <source>
        <dbReference type="SAM" id="Phobius"/>
    </source>
</evidence>
<keyword evidence="9 19" id="KW-0812">Transmembrane</keyword>
<evidence type="ECO:0000256" key="11">
    <source>
        <dbReference type="ARBA" id="ARBA00022824"/>
    </source>
</evidence>
<evidence type="ECO:0000256" key="7">
    <source>
        <dbReference type="ARBA" id="ARBA00022676"/>
    </source>
</evidence>
<feature type="transmembrane region" description="Helical" evidence="19">
    <location>
        <begin position="163"/>
        <end position="188"/>
    </location>
</feature>
<evidence type="ECO:0000256" key="2">
    <source>
        <dbReference type="ARBA" id="ARBA00004477"/>
    </source>
</evidence>
<evidence type="ECO:0000256" key="12">
    <source>
        <dbReference type="ARBA" id="ARBA00022842"/>
    </source>
</evidence>
<dbReference type="EMBL" id="MCFL01000067">
    <property type="protein sequence ID" value="ORZ31090.1"/>
    <property type="molecule type" value="Genomic_DNA"/>
</dbReference>
<evidence type="ECO:0000256" key="9">
    <source>
        <dbReference type="ARBA" id="ARBA00022692"/>
    </source>
</evidence>
<keyword evidence="11" id="KW-0256">Endoplasmic reticulum</keyword>
<feature type="transmembrane region" description="Helical" evidence="19">
    <location>
        <begin position="94"/>
        <end position="120"/>
    </location>
</feature>
<sequence length="462" mass="50319">MIPSLRLSATDTSLVPLAVCAFLSATAYAACTWIIPRAMPTFLAANLKGADLGKKHTPVLSVLVTVTLFPSKLKQGTCSFTHSIYLYMYRPESMGLVTGLVYLLTLCLLMPALFLTYSAGAFHLSPSLASKFPSYLSALLSISAMLFLGFADDVLNIRWRHKLFLPAFAALPMLFVYAIESGVTWVVVPAPLRSLSFTPDGSIVDLGFLYYVYMLLVAIFATNSINILAGINGVEAGQSLVIALSLILNSLVLMLSTTNPVTVQTHLFALYLLVPFVATSAALVKFNWFPARVFVGDTFTYFAGMVLAVVGILGHFSKTLLLFFLPQIFNFVLSVPQLFHLVPCPRHRLPRRNDSHPRETLLQFSTTTVPLANLSRPSHALLTLVSNLGLTHVVYHKVKDKDSVTFSNLTLINAVLVTLQQAQVAPDGVPEDVLCKLVIGLQVVASCVGFLVRYGLAGIVYP</sequence>
<name>A0A1Y2H937_9FUNG</name>
<keyword evidence="12" id="KW-0460">Magnesium</keyword>
<keyword evidence="8 20" id="KW-0808">Transferase</keyword>
<accession>A0A1Y2H937</accession>
<evidence type="ECO:0000256" key="1">
    <source>
        <dbReference type="ARBA" id="ARBA00001946"/>
    </source>
</evidence>
<evidence type="ECO:0000256" key="15">
    <source>
        <dbReference type="ARBA" id="ARBA00029567"/>
    </source>
</evidence>
<comment type="pathway">
    <text evidence="3">Protein modification; protein glycosylation.</text>
</comment>
<evidence type="ECO:0000256" key="6">
    <source>
        <dbReference type="ARBA" id="ARBA00017659"/>
    </source>
</evidence>
<reference evidence="20 21" key="1">
    <citation type="submission" date="2016-07" db="EMBL/GenBank/DDBJ databases">
        <title>Pervasive Adenine N6-methylation of Active Genes in Fungi.</title>
        <authorList>
            <consortium name="DOE Joint Genome Institute"/>
            <person name="Mondo S.J."/>
            <person name="Dannebaum R.O."/>
            <person name="Kuo R.C."/>
            <person name="Labutti K."/>
            <person name="Haridas S."/>
            <person name="Kuo A."/>
            <person name="Salamov A."/>
            <person name="Ahrendt S.R."/>
            <person name="Lipzen A."/>
            <person name="Sullivan W."/>
            <person name="Andreopoulos W.B."/>
            <person name="Clum A."/>
            <person name="Lindquist E."/>
            <person name="Daum C."/>
            <person name="Ramamoorthy G.K."/>
            <person name="Gryganskyi A."/>
            <person name="Culley D."/>
            <person name="Magnuson J.K."/>
            <person name="James T.Y."/>
            <person name="O'Malley M.A."/>
            <person name="Stajich J.E."/>
            <person name="Spatafora J.W."/>
            <person name="Visel A."/>
            <person name="Grigoriev I.V."/>
        </authorList>
    </citation>
    <scope>NUCLEOTIDE SEQUENCE [LARGE SCALE GENOMIC DNA]</scope>
    <source>
        <strain evidence="20 21">PL171</strain>
    </source>
</reference>
<evidence type="ECO:0000256" key="16">
    <source>
        <dbReference type="ARBA" id="ARBA00033238"/>
    </source>
</evidence>
<dbReference type="Pfam" id="PF00953">
    <property type="entry name" value="Glycos_transf_4"/>
    <property type="match status" value="1"/>
</dbReference>
<evidence type="ECO:0000256" key="13">
    <source>
        <dbReference type="ARBA" id="ARBA00022989"/>
    </source>
</evidence>
<comment type="similarity">
    <text evidence="4">Belongs to the glycosyltransferase 4 family.</text>
</comment>
<keyword evidence="13 19" id="KW-1133">Transmembrane helix</keyword>
<evidence type="ECO:0000256" key="4">
    <source>
        <dbReference type="ARBA" id="ARBA00009317"/>
    </source>
</evidence>
<evidence type="ECO:0000313" key="21">
    <source>
        <dbReference type="Proteomes" id="UP000193411"/>
    </source>
</evidence>
<dbReference type="UniPathway" id="UPA00378"/>
<keyword evidence="14 19" id="KW-0472">Membrane</keyword>
<evidence type="ECO:0000256" key="14">
    <source>
        <dbReference type="ARBA" id="ARBA00023136"/>
    </source>
</evidence>
<keyword evidence="7" id="KW-0328">Glycosyltransferase</keyword>
<comment type="subcellular location">
    <subcellularLocation>
        <location evidence="2">Endoplasmic reticulum membrane</location>
        <topology evidence="2">Multi-pass membrane protein</topology>
    </subcellularLocation>
</comment>
<keyword evidence="21" id="KW-1185">Reference proteome</keyword>
<dbReference type="CDD" id="cd06855">
    <property type="entry name" value="GT_GPT_euk"/>
    <property type="match status" value="1"/>
</dbReference>
<feature type="transmembrane region" description="Helical" evidence="19">
    <location>
        <begin position="208"/>
        <end position="228"/>
    </location>
</feature>
<feature type="transmembrane region" description="Helical" evidence="19">
    <location>
        <begin position="132"/>
        <end position="151"/>
    </location>
</feature>
<dbReference type="InterPro" id="IPR000715">
    <property type="entry name" value="Glycosyl_transferase_4"/>
</dbReference>
<dbReference type="AlphaFoldDB" id="A0A1Y2H937"/>
<comment type="catalytic activity">
    <reaction evidence="18">
        <text>a di-trans,poly-cis-dolichyl phosphate + UDP-N-acetyl-alpha-D-glucosamine = an N-acetyl-alpha-D-glucosaminyl-diphospho-di-trans,poly-cis-dolichol + UMP</text>
        <dbReference type="Rhea" id="RHEA:13289"/>
        <dbReference type="Rhea" id="RHEA-COMP:19498"/>
        <dbReference type="Rhea" id="RHEA-COMP:19507"/>
        <dbReference type="ChEBI" id="CHEBI:57683"/>
        <dbReference type="ChEBI" id="CHEBI:57705"/>
        <dbReference type="ChEBI" id="CHEBI:57865"/>
        <dbReference type="ChEBI" id="CHEBI:58427"/>
        <dbReference type="EC" id="2.7.8.15"/>
    </reaction>
    <physiologicalReaction direction="left-to-right" evidence="18">
        <dbReference type="Rhea" id="RHEA:13290"/>
    </physiologicalReaction>
</comment>
<evidence type="ECO:0000313" key="20">
    <source>
        <dbReference type="EMBL" id="ORZ31090.1"/>
    </source>
</evidence>
<dbReference type="PANTHER" id="PTHR10571:SF0">
    <property type="entry name" value="UDP-N-ACETYLGLUCOSAMINE--DOLICHYL-PHOSPHATE N-ACETYLGLUCOSAMINEPHOSPHOTRANSFERASE"/>
    <property type="match status" value="1"/>
</dbReference>
<dbReference type="InterPro" id="IPR033895">
    <property type="entry name" value="GPT"/>
</dbReference>
<dbReference type="GO" id="GO:0003975">
    <property type="term" value="F:UDP-N-acetylglucosamine-dolichyl-phosphate N-acetylglucosaminephosphotransferase activity"/>
    <property type="evidence" value="ECO:0007669"/>
    <property type="project" value="UniProtKB-EC"/>
</dbReference>
<evidence type="ECO:0000256" key="10">
    <source>
        <dbReference type="ARBA" id="ARBA00022723"/>
    </source>
</evidence>
<keyword evidence="10" id="KW-0479">Metal-binding</keyword>
<comment type="cofactor">
    <cofactor evidence="1">
        <name>Mg(2+)</name>
        <dbReference type="ChEBI" id="CHEBI:18420"/>
    </cofactor>
</comment>
<dbReference type="GO" id="GO:0016757">
    <property type="term" value="F:glycosyltransferase activity"/>
    <property type="evidence" value="ECO:0007669"/>
    <property type="project" value="UniProtKB-KW"/>
</dbReference>
<feature type="transmembrane region" description="Helical" evidence="19">
    <location>
        <begin position="298"/>
        <end position="316"/>
    </location>
</feature>
<dbReference type="OrthoDB" id="10262326at2759"/>
<feature type="transmembrane region" description="Helical" evidence="19">
    <location>
        <begin position="268"/>
        <end position="286"/>
    </location>
</feature>
<dbReference type="GO" id="GO:0006488">
    <property type="term" value="P:dolichol-linked oligosaccharide biosynthetic process"/>
    <property type="evidence" value="ECO:0007669"/>
    <property type="project" value="InterPro"/>
</dbReference>
<protein>
    <recommendedName>
        <fullName evidence="6">UDP-N-acetylglucosamine--dolichyl-phosphate N-acetylglucosaminephosphotransferase</fullName>
        <ecNumber evidence="5">2.7.8.15</ecNumber>
    </recommendedName>
    <alternativeName>
        <fullName evidence="15">GlcNAc-1-P transferase</fullName>
    </alternativeName>
    <alternativeName>
        <fullName evidence="16">N-acetylglucosamine-1-phosphate transferase</fullName>
    </alternativeName>
</protein>
<evidence type="ECO:0000256" key="8">
    <source>
        <dbReference type="ARBA" id="ARBA00022679"/>
    </source>
</evidence>
<comment type="caution">
    <text evidence="20">The sequence shown here is derived from an EMBL/GenBank/DDBJ whole genome shotgun (WGS) entry which is preliminary data.</text>
</comment>
<dbReference type="PANTHER" id="PTHR10571">
    <property type="entry name" value="UDP-N-ACETYLGLUCOSAMINE--DOLICHYL-PHOSPHATE N-ACETYLGLUCOSAMINEPHOSPHOTRANSFERASE"/>
    <property type="match status" value="1"/>
</dbReference>